<proteinExistence type="predicted"/>
<keyword evidence="1" id="KW-0812">Transmembrane</keyword>
<evidence type="ECO:0000313" key="3">
    <source>
        <dbReference type="Proteomes" id="UP000176902"/>
    </source>
</evidence>
<dbReference type="STRING" id="1797768.A3C59_01880"/>
<feature type="transmembrane region" description="Helical" evidence="1">
    <location>
        <begin position="35"/>
        <end position="57"/>
    </location>
</feature>
<organism evidence="2 3">
    <name type="scientific">Candidatus Daviesbacteria bacterium RIFCSPHIGHO2_02_FULL_36_13</name>
    <dbReference type="NCBI Taxonomy" id="1797768"/>
    <lineage>
        <taxon>Bacteria</taxon>
        <taxon>Candidatus Daviesiibacteriota</taxon>
    </lineage>
</organism>
<dbReference type="AlphaFoldDB" id="A0A1F5JSN7"/>
<evidence type="ECO:0000256" key="1">
    <source>
        <dbReference type="SAM" id="Phobius"/>
    </source>
</evidence>
<protein>
    <submittedName>
        <fullName evidence="2">Uncharacterized protein</fullName>
    </submittedName>
</protein>
<feature type="transmembrane region" description="Helical" evidence="1">
    <location>
        <begin position="12"/>
        <end position="29"/>
    </location>
</feature>
<accession>A0A1F5JSN7</accession>
<keyword evidence="1" id="KW-1133">Transmembrane helix</keyword>
<gene>
    <name evidence="2" type="ORF">A3C59_01880</name>
</gene>
<keyword evidence="1" id="KW-0472">Membrane</keyword>
<dbReference type="Proteomes" id="UP000176902">
    <property type="component" value="Unassembled WGS sequence"/>
</dbReference>
<sequence>MTQKNYLKFSGLIFAVVALMHLLRIFGILEVNANIGGWEVPVWASYIGVLVAGYLAYSANKLGK</sequence>
<reference evidence="2 3" key="1">
    <citation type="journal article" date="2016" name="Nat. Commun.">
        <title>Thousands of microbial genomes shed light on interconnected biogeochemical processes in an aquifer system.</title>
        <authorList>
            <person name="Anantharaman K."/>
            <person name="Brown C.T."/>
            <person name="Hug L.A."/>
            <person name="Sharon I."/>
            <person name="Castelle C.J."/>
            <person name="Probst A.J."/>
            <person name="Thomas B.C."/>
            <person name="Singh A."/>
            <person name="Wilkins M.J."/>
            <person name="Karaoz U."/>
            <person name="Brodie E.L."/>
            <person name="Williams K.H."/>
            <person name="Hubbard S.S."/>
            <person name="Banfield J.F."/>
        </authorList>
    </citation>
    <scope>NUCLEOTIDE SEQUENCE [LARGE SCALE GENOMIC DNA]</scope>
</reference>
<dbReference type="EMBL" id="MFCV01000035">
    <property type="protein sequence ID" value="OGE31638.1"/>
    <property type="molecule type" value="Genomic_DNA"/>
</dbReference>
<comment type="caution">
    <text evidence="2">The sequence shown here is derived from an EMBL/GenBank/DDBJ whole genome shotgun (WGS) entry which is preliminary data.</text>
</comment>
<name>A0A1F5JSN7_9BACT</name>
<evidence type="ECO:0000313" key="2">
    <source>
        <dbReference type="EMBL" id="OGE31638.1"/>
    </source>
</evidence>